<dbReference type="Pfam" id="PF10433">
    <property type="entry name" value="Beta-prop_RSE1_1st"/>
    <property type="match status" value="1"/>
</dbReference>
<evidence type="ECO:0008006" key="9">
    <source>
        <dbReference type="Google" id="ProtNLM"/>
    </source>
</evidence>
<feature type="compositionally biased region" description="Low complexity" evidence="3">
    <location>
        <begin position="772"/>
        <end position="791"/>
    </location>
</feature>
<feature type="region of interest" description="Disordered" evidence="3">
    <location>
        <begin position="835"/>
        <end position="874"/>
    </location>
</feature>
<keyword evidence="2" id="KW-0539">Nucleus</keyword>
<dbReference type="InterPro" id="IPR036322">
    <property type="entry name" value="WD40_repeat_dom_sf"/>
</dbReference>
<feature type="region of interest" description="Disordered" evidence="3">
    <location>
        <begin position="1036"/>
        <end position="1099"/>
    </location>
</feature>
<feature type="compositionally biased region" description="Acidic residues" evidence="3">
    <location>
        <begin position="1064"/>
        <end position="1078"/>
    </location>
</feature>
<name>A0A162YAY9_PHYB8</name>
<organism evidence="7 8">
    <name type="scientific">Phycomyces blakesleeanus (strain ATCC 8743b / DSM 1359 / FGSC 10004 / NBRC 33097 / NRRL 1555)</name>
    <dbReference type="NCBI Taxonomy" id="763407"/>
    <lineage>
        <taxon>Eukaryota</taxon>
        <taxon>Fungi</taxon>
        <taxon>Fungi incertae sedis</taxon>
        <taxon>Mucoromycota</taxon>
        <taxon>Mucoromycotina</taxon>
        <taxon>Mucoromycetes</taxon>
        <taxon>Mucorales</taxon>
        <taxon>Phycomycetaceae</taxon>
        <taxon>Phycomyces</taxon>
    </lineage>
</organism>
<evidence type="ECO:0000259" key="6">
    <source>
        <dbReference type="Pfam" id="PF23726"/>
    </source>
</evidence>
<feature type="compositionally biased region" description="Acidic residues" evidence="3">
    <location>
        <begin position="853"/>
        <end position="866"/>
    </location>
</feature>
<dbReference type="VEuPathDB" id="FungiDB:PHYBLDRAFT_162523"/>
<evidence type="ECO:0000256" key="2">
    <source>
        <dbReference type="ARBA" id="ARBA00023242"/>
    </source>
</evidence>
<keyword evidence="8" id="KW-1185">Reference proteome</keyword>
<sequence length="1620" mass="179029">MSVYAIYQELFPPQTVEHAERAHLTSPDAINLVVAKASLLQVYAFVEYTPESTLDDEDADQDINLSDSDKEIENERSNGDEEQTLVYPKLKLLKKSPLDTTKGRLELVAQYKLNGSVSAMGVVRTSSTRGKAGCDSLLLGFNDAKMSLLEWSPETHSIVTVSIHYYERDEMKKEFLTNPYPPAIHVDPQQRCALLNFYDNKLAVLPFCQSDNLDTSASNPGDQEDEDHAQKWPYSPSFVIELEKIDPRIRNVIDMTFLSGYYEPTLAILFQPEQTWTGRLATTKDTVSIVVISLDLSAKAYPIIYSLDNLPYDCRSLVALPKPVDGLLVIASNALLHVSQGSPGVGVAVNGYTNKTTEFPGMIYDDALIEQGLMLDGAKALSMGGNKCLLFLQNGDWVGVQMKMDGNKVVGVSMDTIHHPPVLGPQDSGDGHTPVACIPTCISSIKDGEFFFLGSRVGDSLLIKWKNGSEPGSKPVSPEIDWTFRVCDALLNTGPIVDMTVGDMESKDASDDMIEKSTDFPDLELVSCSGYGKNGALCVFQRHVRPETTFSFTQSDCQAVWSIKCRKEHFFEGVQVGGGVQLTQTGLTPEEGTGHWGTVASDDGFKDAFDKFLFISKTESTLVLAAGDELCELESSDFHTTGPTIAVSTLFDHTRIVQIHSHGVVLLSPDGKLVQTVPVKDSKIVDASIHDPYILLTLENQTILALKGDAETRDIIYVQVPASIKNKDVLVASVFADTSGIFASVSEKLATVVKKSRPAGHEKKRKASEAFGTTNTNNNGATTTTATTANANTTTTKKANIAPPAPPTVEFDEIDMDLYGDQSEGEPVKTTVTIAEDEIMTDSTTQIGQQGQNEDDDDEDDDDDEAMLYGDSEPIKKYPGLFNEEVDEVNVSVKGGLGQIEMISFWCLIYTVEGNLQLHSLPDFKEYFVFPHFDVLPSLLTDCPGHEQEQVPPHLPAHQDNGSLSIKELIITDIGKERKDPHLVARTSTNDIIIYKAFAFVPGLDSQSDHTTQITEEAGDRLAIRFSRVHHEYVSRYTEEDNDNSNNNSKKYSKKNKNSTGAAADDDDDEDDEEESDGPEIKKDDHVMGTDPFGSGLKESKVIKPRRQRLLIPFNDVAGYAGVFVAGPQPAWLMCSCKSFVRVHPMKADQAVIGFTQFHNVNLKHGFITIDAESTVRLCGLPVDNATYDMDWVMQRIPLGQTAHKIQYDPTMRVYAVLVSTPQPVRLRNEEGAPVDGKEEEGREPGEFLPLVDRFSLLMVSPVTWETVDRIEFEEYEQGFSLQCVALESKQTSTGRKHFMTVGTGFLRGEDTAMRGSIYIFDIIEVVPEPNNPQTNHRYKHLHTEDVKGAVTAMCDVSGHLVSCIGSKVIIWSFEDNESLVGVAFIDVQIYVTSLCSIKNFILLGDAQKSIWFLGFQLEPAKLVLLGKDYQAFEVASVNFIIDDKSLFLLVGDTDDNLDIYQYAPFNLQSFTGHKLMRRGDFHVGAQVKTMVRLPQIVRTEKGLEYSRRHFCLCGSFSGSISVVSPIPEKTFKRLNTLYGQLVNGIQHVAGLNPRAFRLIKGPKQKMASNRTKAILDGDLVFEFAGLSVSQQKEMTKQIGTTVAKIKEDLVDVDSSIDHF</sequence>
<feature type="compositionally biased region" description="Basic residues" evidence="3">
    <location>
        <begin position="756"/>
        <end position="766"/>
    </location>
</feature>
<dbReference type="Pfam" id="PF03178">
    <property type="entry name" value="CPSF_A"/>
    <property type="match status" value="1"/>
</dbReference>
<dbReference type="InterPro" id="IPR058543">
    <property type="entry name" value="Beta-prop_RSE1/DDB1/CPSF1_2nd"/>
</dbReference>
<evidence type="ECO:0000259" key="5">
    <source>
        <dbReference type="Pfam" id="PF10433"/>
    </source>
</evidence>
<dbReference type="InterPro" id="IPR018846">
    <property type="entry name" value="Beta-prop_RSE1/DDB1/CPSF1_1st"/>
</dbReference>
<dbReference type="FunCoup" id="A0A162YAY9">
    <property type="interactions" value="778"/>
</dbReference>
<reference evidence="8" key="1">
    <citation type="submission" date="2015-06" db="EMBL/GenBank/DDBJ databases">
        <title>Expansion of signal transduction pathways in fungi by whole-genome duplication.</title>
        <authorList>
            <consortium name="DOE Joint Genome Institute"/>
            <person name="Corrochano L.M."/>
            <person name="Kuo A."/>
            <person name="Marcet-Houben M."/>
            <person name="Polaino S."/>
            <person name="Salamov A."/>
            <person name="Villalobos J.M."/>
            <person name="Alvarez M.I."/>
            <person name="Avalos J."/>
            <person name="Benito E.P."/>
            <person name="Benoit I."/>
            <person name="Burger G."/>
            <person name="Camino L.P."/>
            <person name="Canovas D."/>
            <person name="Cerda-Olmedo E."/>
            <person name="Cheng J.-F."/>
            <person name="Dominguez A."/>
            <person name="Elias M."/>
            <person name="Eslava A.P."/>
            <person name="Glaser F."/>
            <person name="Grimwood J."/>
            <person name="Gutierrez G."/>
            <person name="Heitman J."/>
            <person name="Henrissat B."/>
            <person name="Iturriaga E.A."/>
            <person name="Lang B.F."/>
            <person name="Lavin J.L."/>
            <person name="Lee S."/>
            <person name="Li W."/>
            <person name="Lindquist E."/>
            <person name="Lopez-Garcia S."/>
            <person name="Luque E.M."/>
            <person name="Marcos A.T."/>
            <person name="Martin J."/>
            <person name="McCluskey K."/>
            <person name="Medina H.R."/>
            <person name="Miralles-Duran A."/>
            <person name="Miyazaki A."/>
            <person name="Munoz-Torres E."/>
            <person name="Oguiza J.A."/>
            <person name="Ohm R."/>
            <person name="Olmedo M."/>
            <person name="Orejas M."/>
            <person name="Ortiz-Castellanos L."/>
            <person name="Pisabarro A.G."/>
            <person name="Rodriguez-Romero J."/>
            <person name="Ruiz-Herrera J."/>
            <person name="Ruiz-Vazquez R."/>
            <person name="Sanz C."/>
            <person name="Schackwitz W."/>
            <person name="Schmutz J."/>
            <person name="Shahriari M."/>
            <person name="Shelest E."/>
            <person name="Silva-Franco F."/>
            <person name="Soanes D."/>
            <person name="Syed K."/>
            <person name="Tagua V.G."/>
            <person name="Talbot N.J."/>
            <person name="Thon M."/>
            <person name="De vries R.P."/>
            <person name="Wiebenga A."/>
            <person name="Yadav J.S."/>
            <person name="Braun E.L."/>
            <person name="Baker S."/>
            <person name="Garre V."/>
            <person name="Horwitz B."/>
            <person name="Torres-Martinez S."/>
            <person name="Idnurm A."/>
            <person name="Herrera-Estrella A."/>
            <person name="Gabaldon T."/>
            <person name="Grigoriev I.V."/>
        </authorList>
    </citation>
    <scope>NUCLEOTIDE SEQUENCE [LARGE SCALE GENOMIC DNA]</scope>
    <source>
        <strain evidence="8">NRRL 1555(-)</strain>
    </source>
</reference>
<dbReference type="Pfam" id="PF23726">
    <property type="entry name" value="Beta-prop_RSE1_2nd"/>
    <property type="match status" value="1"/>
</dbReference>
<gene>
    <name evidence="7" type="ORF">PHYBLDRAFT_162523</name>
</gene>
<dbReference type="SUPFAM" id="SSF50978">
    <property type="entry name" value="WD40 repeat-like"/>
    <property type="match status" value="1"/>
</dbReference>
<dbReference type="PANTHER" id="PTHR10644">
    <property type="entry name" value="DNA REPAIR/RNA PROCESSING CPSF FAMILY"/>
    <property type="match status" value="1"/>
</dbReference>
<dbReference type="Gene3D" id="2.130.10.10">
    <property type="entry name" value="YVTN repeat-like/Quinoprotein amine dehydrogenase"/>
    <property type="match status" value="3"/>
</dbReference>
<feature type="compositionally biased region" description="Polar residues" evidence="3">
    <location>
        <begin position="841"/>
        <end position="852"/>
    </location>
</feature>
<dbReference type="InParanoid" id="A0A162YAY9"/>
<dbReference type="RefSeq" id="XP_018297495.1">
    <property type="nucleotide sequence ID" value="XM_018434639.1"/>
</dbReference>
<evidence type="ECO:0000259" key="4">
    <source>
        <dbReference type="Pfam" id="PF03178"/>
    </source>
</evidence>
<evidence type="ECO:0000256" key="3">
    <source>
        <dbReference type="SAM" id="MobiDB-lite"/>
    </source>
</evidence>
<dbReference type="GO" id="GO:0003676">
    <property type="term" value="F:nucleic acid binding"/>
    <property type="evidence" value="ECO:0007669"/>
    <property type="project" value="InterPro"/>
</dbReference>
<dbReference type="GeneID" id="28995545"/>
<evidence type="ECO:0000313" key="7">
    <source>
        <dbReference type="EMBL" id="OAD79455.1"/>
    </source>
</evidence>
<dbReference type="InterPro" id="IPR004871">
    <property type="entry name" value="RSE1/DDB1/CPSF1_C"/>
</dbReference>
<feature type="domain" description="RSE1/DDB1/CPSF1 second beta-propeller" evidence="6">
    <location>
        <begin position="555"/>
        <end position="1179"/>
    </location>
</feature>
<protein>
    <recommendedName>
        <fullName evidence="9">Cleavage/polyadenylation specificity factor A subunit C-terminal domain-containing protein</fullName>
    </recommendedName>
</protein>
<dbReference type="InterPro" id="IPR050358">
    <property type="entry name" value="RSE1/DDB1/CFT1"/>
</dbReference>
<proteinExistence type="predicted"/>
<dbReference type="STRING" id="763407.A0A162YAY9"/>
<dbReference type="InterPro" id="IPR015943">
    <property type="entry name" value="WD40/YVTN_repeat-like_dom_sf"/>
</dbReference>
<dbReference type="Proteomes" id="UP000077315">
    <property type="component" value="Unassembled WGS sequence"/>
</dbReference>
<feature type="compositionally biased region" description="Basic and acidic residues" evidence="3">
    <location>
        <begin position="1079"/>
        <end position="1088"/>
    </location>
</feature>
<feature type="region of interest" description="Disordered" evidence="3">
    <location>
        <begin position="756"/>
        <end position="791"/>
    </location>
</feature>
<evidence type="ECO:0000256" key="1">
    <source>
        <dbReference type="ARBA" id="ARBA00004123"/>
    </source>
</evidence>
<comment type="subcellular location">
    <subcellularLocation>
        <location evidence="1">Nucleus</location>
    </subcellularLocation>
</comment>
<dbReference type="OrthoDB" id="6109at2759"/>
<dbReference type="GO" id="GO:0005634">
    <property type="term" value="C:nucleus"/>
    <property type="evidence" value="ECO:0007669"/>
    <property type="project" value="UniProtKB-SubCell"/>
</dbReference>
<dbReference type="EMBL" id="KV440972">
    <property type="protein sequence ID" value="OAD79455.1"/>
    <property type="molecule type" value="Genomic_DNA"/>
</dbReference>
<feature type="domain" description="RSE1/DDB1/CPSF1 first beta-propeller" evidence="5">
    <location>
        <begin position="80"/>
        <end position="469"/>
    </location>
</feature>
<evidence type="ECO:0000313" key="8">
    <source>
        <dbReference type="Proteomes" id="UP000077315"/>
    </source>
</evidence>
<feature type="domain" description="RSE1/DDB1/CPSF1 C-terminal" evidence="4">
    <location>
        <begin position="1255"/>
        <end position="1585"/>
    </location>
</feature>
<accession>A0A162YAY9</accession>